<name>A0ABS2Q5H1_9BACL</name>
<proteinExistence type="predicted"/>
<comment type="caution">
    <text evidence="1">The sequence shown here is derived from an EMBL/GenBank/DDBJ whole genome shotgun (WGS) entry which is preliminary data.</text>
</comment>
<keyword evidence="2" id="KW-1185">Reference proteome</keyword>
<dbReference type="Proteomes" id="UP000823201">
    <property type="component" value="Unassembled WGS sequence"/>
</dbReference>
<protein>
    <submittedName>
        <fullName evidence="1">Uncharacterized protein</fullName>
    </submittedName>
</protein>
<sequence length="98" mass="11427">MLFENVSCYRFLRDKKYKVFRTKMQRGALVPCGKSEQRSAIVKKGLSYFQVFLPEKAYIHSLNRFVYIAIAKIHLCHISEPFRTNLRATLAIGRATIK</sequence>
<gene>
    <name evidence="1" type="ORF">JOC27_000475</name>
</gene>
<reference evidence="1 2" key="1">
    <citation type="submission" date="2021-01" db="EMBL/GenBank/DDBJ databases">
        <title>Genomic Encyclopedia of Type Strains, Phase IV (KMG-IV): sequencing the most valuable type-strain genomes for metagenomic binning, comparative biology and taxonomic classification.</title>
        <authorList>
            <person name="Goeker M."/>
        </authorList>
    </citation>
    <scope>NUCLEOTIDE SEQUENCE [LARGE SCALE GENOMIC DNA]</scope>
    <source>
        <strain evidence="1 2">DSM 100968</strain>
    </source>
</reference>
<organism evidence="1 2">
    <name type="scientific">Sporolactobacillus spathodeae</name>
    <dbReference type="NCBI Taxonomy" id="1465502"/>
    <lineage>
        <taxon>Bacteria</taxon>
        <taxon>Bacillati</taxon>
        <taxon>Bacillota</taxon>
        <taxon>Bacilli</taxon>
        <taxon>Bacillales</taxon>
        <taxon>Sporolactobacillaceae</taxon>
        <taxon>Sporolactobacillus</taxon>
    </lineage>
</organism>
<evidence type="ECO:0000313" key="1">
    <source>
        <dbReference type="EMBL" id="MBM7657034.1"/>
    </source>
</evidence>
<accession>A0ABS2Q5H1</accession>
<dbReference type="EMBL" id="JAFBEV010000003">
    <property type="protein sequence ID" value="MBM7657034.1"/>
    <property type="molecule type" value="Genomic_DNA"/>
</dbReference>
<evidence type="ECO:0000313" key="2">
    <source>
        <dbReference type="Proteomes" id="UP000823201"/>
    </source>
</evidence>